<keyword evidence="8" id="KW-1185">Reference proteome</keyword>
<dbReference type="OrthoDB" id="288590at2759"/>
<dbReference type="GO" id="GO:0046872">
    <property type="term" value="F:metal ion binding"/>
    <property type="evidence" value="ECO:0007669"/>
    <property type="project" value="UniProtKB-KW"/>
</dbReference>
<evidence type="ECO:0000256" key="3">
    <source>
        <dbReference type="ARBA" id="ARBA00023004"/>
    </source>
</evidence>
<evidence type="ECO:0000256" key="4">
    <source>
        <dbReference type="RuleBase" id="RU003682"/>
    </source>
</evidence>
<protein>
    <recommendedName>
        <fullName evidence="6">Fe2OG dioxygenase domain-containing protein</fullName>
    </recommendedName>
</protein>
<dbReference type="Pfam" id="PF03171">
    <property type="entry name" value="2OG-FeII_Oxy"/>
    <property type="match status" value="1"/>
</dbReference>
<keyword evidence="2 4" id="KW-0479">Metal-binding</keyword>
<dbReference type="AlphaFoldDB" id="A0A835HGY5"/>
<dbReference type="InterPro" id="IPR026992">
    <property type="entry name" value="DIOX_N"/>
</dbReference>
<evidence type="ECO:0000313" key="8">
    <source>
        <dbReference type="Proteomes" id="UP000631114"/>
    </source>
</evidence>
<dbReference type="SMR" id="A0A835HGY5"/>
<accession>A0A835HGY5</accession>
<feature type="transmembrane region" description="Helical" evidence="5">
    <location>
        <begin position="6"/>
        <end position="23"/>
    </location>
</feature>
<evidence type="ECO:0000313" key="7">
    <source>
        <dbReference type="EMBL" id="KAF9598204.1"/>
    </source>
</evidence>
<dbReference type="InterPro" id="IPR050295">
    <property type="entry name" value="Plant_2OG-oxidoreductases"/>
</dbReference>
<keyword evidence="5" id="KW-0812">Transmembrane</keyword>
<keyword evidence="4" id="KW-0560">Oxidoreductase</keyword>
<evidence type="ECO:0000256" key="2">
    <source>
        <dbReference type="ARBA" id="ARBA00022723"/>
    </source>
</evidence>
<name>A0A835HGY5_9MAGN</name>
<dbReference type="Pfam" id="PF14226">
    <property type="entry name" value="DIOX_N"/>
    <property type="match status" value="1"/>
</dbReference>
<organism evidence="7 8">
    <name type="scientific">Coptis chinensis</name>
    <dbReference type="NCBI Taxonomy" id="261450"/>
    <lineage>
        <taxon>Eukaryota</taxon>
        <taxon>Viridiplantae</taxon>
        <taxon>Streptophyta</taxon>
        <taxon>Embryophyta</taxon>
        <taxon>Tracheophyta</taxon>
        <taxon>Spermatophyta</taxon>
        <taxon>Magnoliopsida</taxon>
        <taxon>Ranunculales</taxon>
        <taxon>Ranunculaceae</taxon>
        <taxon>Coptidoideae</taxon>
        <taxon>Coptis</taxon>
    </lineage>
</organism>
<dbReference type="GO" id="GO:0016491">
    <property type="term" value="F:oxidoreductase activity"/>
    <property type="evidence" value="ECO:0007669"/>
    <property type="project" value="UniProtKB-KW"/>
</dbReference>
<evidence type="ECO:0000256" key="5">
    <source>
        <dbReference type="SAM" id="Phobius"/>
    </source>
</evidence>
<dbReference type="EMBL" id="JADFTS010000007">
    <property type="protein sequence ID" value="KAF9598204.1"/>
    <property type="molecule type" value="Genomic_DNA"/>
</dbReference>
<feature type="non-terminal residue" evidence="7">
    <location>
        <position position="356"/>
    </location>
</feature>
<proteinExistence type="inferred from homology"/>
<dbReference type="Proteomes" id="UP000631114">
    <property type="component" value="Unassembled WGS sequence"/>
</dbReference>
<keyword evidence="3 4" id="KW-0408">Iron</keyword>
<gene>
    <name evidence="7" type="ORF">IFM89_025843</name>
</gene>
<dbReference type="SUPFAM" id="SSF51197">
    <property type="entry name" value="Clavaminate synthase-like"/>
    <property type="match status" value="1"/>
</dbReference>
<dbReference type="PANTHER" id="PTHR47991">
    <property type="entry name" value="OXOGLUTARATE/IRON-DEPENDENT DIOXYGENASE"/>
    <property type="match status" value="1"/>
</dbReference>
<evidence type="ECO:0000256" key="1">
    <source>
        <dbReference type="ARBA" id="ARBA00008056"/>
    </source>
</evidence>
<dbReference type="Gene3D" id="2.60.120.330">
    <property type="entry name" value="B-lactam Antibiotic, Isopenicillin N Synthase, Chain"/>
    <property type="match status" value="1"/>
</dbReference>
<dbReference type="PROSITE" id="PS51471">
    <property type="entry name" value="FE2OG_OXY"/>
    <property type="match status" value="1"/>
</dbReference>
<comment type="caution">
    <text evidence="7">The sequence shown here is derived from an EMBL/GenBank/DDBJ whole genome shotgun (WGS) entry which is preliminary data.</text>
</comment>
<comment type="similarity">
    <text evidence="1 4">Belongs to the iron/ascorbate-dependent oxidoreductase family.</text>
</comment>
<dbReference type="InterPro" id="IPR027443">
    <property type="entry name" value="IPNS-like_sf"/>
</dbReference>
<keyword evidence="5" id="KW-0472">Membrane</keyword>
<reference evidence="7 8" key="1">
    <citation type="submission" date="2020-10" db="EMBL/GenBank/DDBJ databases">
        <title>The Coptis chinensis genome and diversification of protoberbering-type alkaloids.</title>
        <authorList>
            <person name="Wang B."/>
            <person name="Shu S."/>
            <person name="Song C."/>
            <person name="Liu Y."/>
        </authorList>
    </citation>
    <scope>NUCLEOTIDE SEQUENCE [LARGE SCALE GENOMIC DNA]</scope>
    <source>
        <strain evidence="7">HL-2020</strain>
        <tissue evidence="7">Leaf</tissue>
    </source>
</reference>
<feature type="domain" description="Fe2OG dioxygenase" evidence="6">
    <location>
        <begin position="230"/>
        <end position="305"/>
    </location>
</feature>
<sequence length="356" mass="40321">KFTPPHTSVSLSFGLLIFFFFLLDMMSSPLDWPEPIIRVQSLSDSGVTKIPDRYVKPPYERPYLSPKDGEVNIPIIDLNGLAGDDKNLHAATMNDIKEACQEWGFFQVVNHGVSPELMRRTRDIWRQFFNLPLELKQGYANSPKTYEGYGSRLGIQKGAVLDWSDYFFLHHLPSTIMDRNKWPAHPSSCRDETEEYGKQLVNLCVKLMEILSINLGLEKGHLQNSFGGEDIGACLRVNYYPKCPQPDLALGLSSHSDPGGMTLLLPDDHVSGLQVLSNAIYKSVEHRVTVNSTKERVSLAFFYNPKSDIPLKPVEELVTPEQPALYLPMTYDEYRLYIRTRGPLGKSQVDSLKSPR</sequence>
<keyword evidence="5" id="KW-1133">Transmembrane helix</keyword>
<dbReference type="InterPro" id="IPR005123">
    <property type="entry name" value="Oxoglu/Fe-dep_dioxygenase_dom"/>
</dbReference>
<dbReference type="InterPro" id="IPR044861">
    <property type="entry name" value="IPNS-like_FE2OG_OXY"/>
</dbReference>
<evidence type="ECO:0000259" key="6">
    <source>
        <dbReference type="PROSITE" id="PS51471"/>
    </source>
</evidence>